<dbReference type="InterPro" id="IPR001810">
    <property type="entry name" value="F-box_dom"/>
</dbReference>
<accession>A0A6T6AKC9</accession>
<evidence type="ECO:0000313" key="5">
    <source>
        <dbReference type="EMBL" id="CAD9224049.1"/>
    </source>
</evidence>
<evidence type="ECO:0000259" key="2">
    <source>
        <dbReference type="PROSITE" id="PS50181"/>
    </source>
</evidence>
<feature type="domain" description="F-box" evidence="2">
    <location>
        <begin position="51"/>
        <end position="97"/>
    </location>
</feature>
<gene>
    <name evidence="3" type="ORF">CCAE0312_LOCUS733</name>
    <name evidence="4" type="ORF">CCAE0312_LOCUS791</name>
    <name evidence="5" type="ORF">CCAE0312_LOCUS858</name>
</gene>
<feature type="compositionally biased region" description="Acidic residues" evidence="1">
    <location>
        <begin position="31"/>
        <end position="42"/>
    </location>
</feature>
<evidence type="ECO:0000256" key="1">
    <source>
        <dbReference type="SAM" id="MobiDB-lite"/>
    </source>
</evidence>
<evidence type="ECO:0000313" key="3">
    <source>
        <dbReference type="EMBL" id="CAD9223360.1"/>
    </source>
</evidence>
<feature type="region of interest" description="Disordered" evidence="1">
    <location>
        <begin position="1"/>
        <end position="42"/>
    </location>
</feature>
<organism evidence="4">
    <name type="scientific">Compsopogon caeruleus</name>
    <dbReference type="NCBI Taxonomy" id="31354"/>
    <lineage>
        <taxon>Eukaryota</taxon>
        <taxon>Rhodophyta</taxon>
        <taxon>Compsopogonophyceae</taxon>
        <taxon>Compsopogonales</taxon>
        <taxon>Compsopogonaceae</taxon>
        <taxon>Compsopogon</taxon>
    </lineage>
</organism>
<dbReference type="AlphaFoldDB" id="A0A6T6AKC9"/>
<reference evidence="4" key="1">
    <citation type="submission" date="2021-01" db="EMBL/GenBank/DDBJ databases">
        <authorList>
            <person name="Corre E."/>
            <person name="Pelletier E."/>
            <person name="Niang G."/>
            <person name="Scheremetjew M."/>
            <person name="Finn R."/>
            <person name="Kale V."/>
            <person name="Holt S."/>
            <person name="Cochrane G."/>
            <person name="Meng A."/>
            <person name="Brown T."/>
            <person name="Cohen L."/>
        </authorList>
    </citation>
    <scope>NUCLEOTIDE SEQUENCE</scope>
    <source>
        <strain evidence="4">SAG 36.94</strain>
    </source>
</reference>
<dbReference type="InterPro" id="IPR036047">
    <property type="entry name" value="F-box-like_dom_sf"/>
</dbReference>
<sequence>MNRGDGEGESLVGGFDGRNDWGSVERCWGDGEGDLESEGNYDWDDEGEDDAFPLLDLPSELLRCVFTFLPLSDLMRVARVNRELREAVRASATWSSLLFVDFALDETYRWEEFPIRLDTHVRELEDQRAPTLCPAERLYCELINTEFWADFTSREIDRCGFLRLQLLRGTRFFPELSHWSLCYPPPFETPNLEDSFNVRLEFILEYGIPPLGMEFFIWWSSEDHAYISILINNEGSSSEHVAPSERVRVVPPKIPLNPRRPLTEKADSFFLPSAVLRKGTNQIRMKYHADSRKRCFIRRIEMLPNMRDTVRKSTSKRRTVVIVKSR</sequence>
<dbReference type="EMBL" id="HBGH01001559">
    <property type="protein sequence ID" value="CAD9223719.1"/>
    <property type="molecule type" value="Transcribed_RNA"/>
</dbReference>
<dbReference type="PROSITE" id="PS50181">
    <property type="entry name" value="FBOX"/>
    <property type="match status" value="1"/>
</dbReference>
<protein>
    <recommendedName>
        <fullName evidence="2">F-box domain-containing protein</fullName>
    </recommendedName>
</protein>
<dbReference type="EMBL" id="HBGH01001448">
    <property type="protein sequence ID" value="CAD9223360.1"/>
    <property type="molecule type" value="Transcribed_RNA"/>
</dbReference>
<dbReference type="SUPFAM" id="SSF81383">
    <property type="entry name" value="F-box domain"/>
    <property type="match status" value="1"/>
</dbReference>
<name>A0A6T6AKC9_9RHOD</name>
<dbReference type="Gene3D" id="1.20.1280.50">
    <property type="match status" value="1"/>
</dbReference>
<proteinExistence type="predicted"/>
<dbReference type="EMBL" id="HBGH01001670">
    <property type="protein sequence ID" value="CAD9224049.1"/>
    <property type="molecule type" value="Transcribed_RNA"/>
</dbReference>
<dbReference type="CDD" id="cd09917">
    <property type="entry name" value="F-box_SF"/>
    <property type="match status" value="1"/>
</dbReference>
<dbReference type="Pfam" id="PF12937">
    <property type="entry name" value="F-box-like"/>
    <property type="match status" value="1"/>
</dbReference>
<evidence type="ECO:0000313" key="4">
    <source>
        <dbReference type="EMBL" id="CAD9223719.1"/>
    </source>
</evidence>
<dbReference type="SMART" id="SM00256">
    <property type="entry name" value="FBOX"/>
    <property type="match status" value="1"/>
</dbReference>